<accession>A0A3P8VXH5</accession>
<name>A0A3P8VXH5_CYNSE</name>
<keyword evidence="2" id="KW-1185">Reference proteome</keyword>
<reference evidence="1" key="2">
    <citation type="submission" date="2025-08" db="UniProtKB">
        <authorList>
            <consortium name="Ensembl"/>
        </authorList>
    </citation>
    <scope>IDENTIFICATION</scope>
</reference>
<sequence>HVKKNNSNRMGVRSISQTVQILGCSKTAVSRVYREWYGSHKTLCSRQQTPRRQKVRFIWFLLRERHRPGHF</sequence>
<reference evidence="1 2" key="1">
    <citation type="journal article" date="2014" name="Nat. Genet.">
        <title>Whole-genome sequence of a flatfish provides insights into ZW sex chromosome evolution and adaptation to a benthic lifestyle.</title>
        <authorList>
            <person name="Chen S."/>
            <person name="Zhang G."/>
            <person name="Shao C."/>
            <person name="Huang Q."/>
            <person name="Liu G."/>
            <person name="Zhang P."/>
            <person name="Song W."/>
            <person name="An N."/>
            <person name="Chalopin D."/>
            <person name="Volff J.N."/>
            <person name="Hong Y."/>
            <person name="Li Q."/>
            <person name="Sha Z."/>
            <person name="Zhou H."/>
            <person name="Xie M."/>
            <person name="Yu Q."/>
            <person name="Liu Y."/>
            <person name="Xiang H."/>
            <person name="Wang N."/>
            <person name="Wu K."/>
            <person name="Yang C."/>
            <person name="Zhou Q."/>
            <person name="Liao X."/>
            <person name="Yang L."/>
            <person name="Hu Q."/>
            <person name="Zhang J."/>
            <person name="Meng L."/>
            <person name="Jin L."/>
            <person name="Tian Y."/>
            <person name="Lian J."/>
            <person name="Yang J."/>
            <person name="Miao G."/>
            <person name="Liu S."/>
            <person name="Liang Z."/>
            <person name="Yan F."/>
            <person name="Li Y."/>
            <person name="Sun B."/>
            <person name="Zhang H."/>
            <person name="Zhang J."/>
            <person name="Zhu Y."/>
            <person name="Du M."/>
            <person name="Zhao Y."/>
            <person name="Schartl M."/>
            <person name="Tang Q."/>
            <person name="Wang J."/>
        </authorList>
    </citation>
    <scope>NUCLEOTIDE SEQUENCE</scope>
</reference>
<dbReference type="AlphaFoldDB" id="A0A3P8VXH5"/>
<evidence type="ECO:0008006" key="3">
    <source>
        <dbReference type="Google" id="ProtNLM"/>
    </source>
</evidence>
<organism evidence="1 2">
    <name type="scientific">Cynoglossus semilaevis</name>
    <name type="common">Tongue sole</name>
    <dbReference type="NCBI Taxonomy" id="244447"/>
    <lineage>
        <taxon>Eukaryota</taxon>
        <taxon>Metazoa</taxon>
        <taxon>Chordata</taxon>
        <taxon>Craniata</taxon>
        <taxon>Vertebrata</taxon>
        <taxon>Euteleostomi</taxon>
        <taxon>Actinopterygii</taxon>
        <taxon>Neopterygii</taxon>
        <taxon>Teleostei</taxon>
        <taxon>Neoteleostei</taxon>
        <taxon>Acanthomorphata</taxon>
        <taxon>Carangaria</taxon>
        <taxon>Pleuronectiformes</taxon>
        <taxon>Pleuronectoidei</taxon>
        <taxon>Cynoglossidae</taxon>
        <taxon>Cynoglossinae</taxon>
        <taxon>Cynoglossus</taxon>
    </lineage>
</organism>
<reference evidence="1" key="3">
    <citation type="submission" date="2025-09" db="UniProtKB">
        <authorList>
            <consortium name="Ensembl"/>
        </authorList>
    </citation>
    <scope>IDENTIFICATION</scope>
</reference>
<dbReference type="InParanoid" id="A0A3P8VXH5"/>
<evidence type="ECO:0000313" key="2">
    <source>
        <dbReference type="Proteomes" id="UP000265120"/>
    </source>
</evidence>
<proteinExistence type="predicted"/>
<evidence type="ECO:0000313" key="1">
    <source>
        <dbReference type="Ensembl" id="ENSCSEP00000019034.1"/>
    </source>
</evidence>
<dbReference type="Ensembl" id="ENSCSET00000019268.1">
    <property type="protein sequence ID" value="ENSCSEP00000019034.1"/>
    <property type="gene ID" value="ENSCSEG00000012191.1"/>
</dbReference>
<dbReference type="Proteomes" id="UP000265120">
    <property type="component" value="Chromosome 9"/>
</dbReference>
<protein>
    <recommendedName>
        <fullName evidence="3">Transposase Tc1-like domain-containing protein</fullName>
    </recommendedName>
</protein>